<keyword evidence="2" id="KW-1185">Reference proteome</keyword>
<sequence length="67" mass="7662">MKRSKCVFNIPQQCLEEGNIWHYDGDLNEYIAAADLLGLEYDYCETDEEIEFAALHCDEPMKAALCA</sequence>
<gene>
    <name evidence="1" type="ordered locus">Cyan7822_4885</name>
</gene>
<dbReference type="STRING" id="497965.Cyan7822_4885"/>
<protein>
    <submittedName>
        <fullName evidence="1">Uncharacterized protein</fullName>
    </submittedName>
</protein>
<organism evidence="1 2">
    <name type="scientific">Gloeothece verrucosa (strain PCC 7822)</name>
    <name type="common">Cyanothece sp. (strain PCC 7822)</name>
    <dbReference type="NCBI Taxonomy" id="497965"/>
    <lineage>
        <taxon>Bacteria</taxon>
        <taxon>Bacillati</taxon>
        <taxon>Cyanobacteriota</taxon>
        <taxon>Cyanophyceae</taxon>
        <taxon>Oscillatoriophycideae</taxon>
        <taxon>Chroococcales</taxon>
        <taxon>Aphanothecaceae</taxon>
        <taxon>Gloeothece</taxon>
        <taxon>Gloeothece verrucosa</taxon>
    </lineage>
</organism>
<reference evidence="2" key="1">
    <citation type="journal article" date="2011" name="MBio">
        <title>Novel metabolic attributes of the genus Cyanothece, comprising a group of unicellular nitrogen-fixing Cyanobacteria.</title>
        <authorList>
            <person name="Bandyopadhyay A."/>
            <person name="Elvitigala T."/>
            <person name="Welsh E."/>
            <person name="Stockel J."/>
            <person name="Liberton M."/>
            <person name="Min H."/>
            <person name="Sherman L.A."/>
            <person name="Pakrasi H.B."/>
        </authorList>
    </citation>
    <scope>NUCLEOTIDE SEQUENCE [LARGE SCALE GENOMIC DNA]</scope>
    <source>
        <strain evidence="2">PCC 7822</strain>
    </source>
</reference>
<dbReference type="Proteomes" id="UP000008206">
    <property type="component" value="Chromosome"/>
</dbReference>
<proteinExistence type="predicted"/>
<dbReference type="AlphaFoldDB" id="E0UGF7"/>
<evidence type="ECO:0000313" key="1">
    <source>
        <dbReference type="EMBL" id="ADN16776.1"/>
    </source>
</evidence>
<dbReference type="EMBL" id="CP002198">
    <property type="protein sequence ID" value="ADN16776.1"/>
    <property type="molecule type" value="Genomic_DNA"/>
</dbReference>
<dbReference type="HOGENOM" id="CLU_2805278_0_0_3"/>
<name>E0UGF7_GLOV7</name>
<dbReference type="KEGG" id="cyj:Cyan7822_4885"/>
<accession>E0UGF7</accession>
<evidence type="ECO:0000313" key="2">
    <source>
        <dbReference type="Proteomes" id="UP000008206"/>
    </source>
</evidence>
<dbReference type="RefSeq" id="WP_013324814.1">
    <property type="nucleotide sequence ID" value="NC_014501.1"/>
</dbReference>